<dbReference type="EMBL" id="BAAADJ010000006">
    <property type="protein sequence ID" value="GAA0319854.1"/>
    <property type="molecule type" value="Genomic_DNA"/>
</dbReference>
<proteinExistence type="predicted"/>
<evidence type="ECO:0000313" key="1">
    <source>
        <dbReference type="EMBL" id="GAA0319854.1"/>
    </source>
</evidence>
<name>A0ABN0VXL5_9BACI</name>
<reference evidence="1 2" key="1">
    <citation type="journal article" date="2019" name="Int. J. Syst. Evol. Microbiol.">
        <title>The Global Catalogue of Microorganisms (GCM) 10K type strain sequencing project: providing services to taxonomists for standard genome sequencing and annotation.</title>
        <authorList>
            <consortium name="The Broad Institute Genomics Platform"/>
            <consortium name="The Broad Institute Genome Sequencing Center for Infectious Disease"/>
            <person name="Wu L."/>
            <person name="Ma J."/>
        </authorList>
    </citation>
    <scope>NUCLEOTIDE SEQUENCE [LARGE SCALE GENOMIC DNA]</scope>
    <source>
        <strain evidence="1 2">JCM 9731</strain>
    </source>
</reference>
<protein>
    <recommendedName>
        <fullName evidence="3">Lipoprotein</fullName>
    </recommendedName>
</protein>
<sequence>MKSILFHMGIGVLSSCAIFLQILGNAEGYIWFLCHFWILLEQTEQKSKFVFPILQLLVKTE</sequence>
<organism evidence="1 2">
    <name type="scientific">Bacillus carboniphilus</name>
    <dbReference type="NCBI Taxonomy" id="86663"/>
    <lineage>
        <taxon>Bacteria</taxon>
        <taxon>Bacillati</taxon>
        <taxon>Bacillota</taxon>
        <taxon>Bacilli</taxon>
        <taxon>Bacillales</taxon>
        <taxon>Bacillaceae</taxon>
        <taxon>Bacillus</taxon>
    </lineage>
</organism>
<comment type="caution">
    <text evidence="1">The sequence shown here is derived from an EMBL/GenBank/DDBJ whole genome shotgun (WGS) entry which is preliminary data.</text>
</comment>
<gene>
    <name evidence="1" type="ORF">GCM10008967_07980</name>
</gene>
<accession>A0ABN0VXL5</accession>
<evidence type="ECO:0000313" key="2">
    <source>
        <dbReference type="Proteomes" id="UP001500782"/>
    </source>
</evidence>
<evidence type="ECO:0008006" key="3">
    <source>
        <dbReference type="Google" id="ProtNLM"/>
    </source>
</evidence>
<keyword evidence="2" id="KW-1185">Reference proteome</keyword>
<dbReference type="Proteomes" id="UP001500782">
    <property type="component" value="Unassembled WGS sequence"/>
</dbReference>
<dbReference type="PROSITE" id="PS51257">
    <property type="entry name" value="PROKAR_LIPOPROTEIN"/>
    <property type="match status" value="1"/>
</dbReference>